<evidence type="ECO:0000313" key="3">
    <source>
        <dbReference type="Proteomes" id="UP000320762"/>
    </source>
</evidence>
<gene>
    <name evidence="2" type="ORF">BD626DRAFT_84634</name>
</gene>
<dbReference type="Proteomes" id="UP000320762">
    <property type="component" value="Unassembled WGS sequence"/>
</dbReference>
<accession>A0A550C910</accession>
<keyword evidence="3" id="KW-1185">Reference proteome</keyword>
<reference evidence="2 3" key="1">
    <citation type="journal article" date="2019" name="New Phytol.">
        <title>Comparative genomics reveals unique wood-decay strategies and fruiting body development in the Schizophyllaceae.</title>
        <authorList>
            <person name="Almasi E."/>
            <person name="Sahu N."/>
            <person name="Krizsan K."/>
            <person name="Balint B."/>
            <person name="Kovacs G.M."/>
            <person name="Kiss B."/>
            <person name="Cseklye J."/>
            <person name="Drula E."/>
            <person name="Henrissat B."/>
            <person name="Nagy I."/>
            <person name="Chovatia M."/>
            <person name="Adam C."/>
            <person name="LaButti K."/>
            <person name="Lipzen A."/>
            <person name="Riley R."/>
            <person name="Grigoriev I.V."/>
            <person name="Nagy L.G."/>
        </authorList>
    </citation>
    <scope>NUCLEOTIDE SEQUENCE [LARGE SCALE GENOMIC DNA]</scope>
    <source>
        <strain evidence="2 3">NL-1724</strain>
    </source>
</reference>
<feature type="compositionally biased region" description="Acidic residues" evidence="1">
    <location>
        <begin position="293"/>
        <end position="303"/>
    </location>
</feature>
<protein>
    <submittedName>
        <fullName evidence="2">Uncharacterized protein</fullName>
    </submittedName>
</protein>
<feature type="region of interest" description="Disordered" evidence="1">
    <location>
        <begin position="242"/>
        <end position="387"/>
    </location>
</feature>
<evidence type="ECO:0000313" key="2">
    <source>
        <dbReference type="EMBL" id="TRM61291.1"/>
    </source>
</evidence>
<feature type="compositionally biased region" description="Basic residues" evidence="1">
    <location>
        <begin position="333"/>
        <end position="343"/>
    </location>
</feature>
<dbReference type="AlphaFoldDB" id="A0A550C910"/>
<proteinExistence type="predicted"/>
<comment type="caution">
    <text evidence="2">The sequence shown here is derived from an EMBL/GenBank/DDBJ whole genome shotgun (WGS) entry which is preliminary data.</text>
</comment>
<evidence type="ECO:0000256" key="1">
    <source>
        <dbReference type="SAM" id="MobiDB-lite"/>
    </source>
</evidence>
<sequence>MDSKPWLKCPISGATDNMYTVDLIPEDADEGDKYEVACMEWFWGLERGGLQYYLVTVHNVVLFREDIARLYAGWEFALVPTFKTYLDMMSFSKRAGVLRRRESDMSPRRPLTALSPPNGLFRYVFIPFTDAARKLQTEFKMQPQTDEDLNGGLDPVSKEPWLPGTESYPVVECHANPYSVCTLADRAFQYHSYGDLVKAQWSICLLYILRQWTGEDAYAPEWFVNARPVDLDDETLASSEAAGYDVSQSSKATAPVDASASTPTLNMPADKCPAREKSSLSDPADIPRTTDTAAEDTAVDDADPQTKVIAWLGKVDPDCDDPNVEPVQDKKMVRSPRKLRRSSRLAARSCPYGPPPPSPTRRGPWPSERVRDPIRYPPSWVKRNGGYPTDNFTSNDWAYFQRGAALAARCDDRRTALPS</sequence>
<name>A0A550C910_9AGAR</name>
<dbReference type="OrthoDB" id="2874458at2759"/>
<organism evidence="2 3">
    <name type="scientific">Schizophyllum amplum</name>
    <dbReference type="NCBI Taxonomy" id="97359"/>
    <lineage>
        <taxon>Eukaryota</taxon>
        <taxon>Fungi</taxon>
        <taxon>Dikarya</taxon>
        <taxon>Basidiomycota</taxon>
        <taxon>Agaricomycotina</taxon>
        <taxon>Agaricomycetes</taxon>
        <taxon>Agaricomycetidae</taxon>
        <taxon>Agaricales</taxon>
        <taxon>Schizophyllaceae</taxon>
        <taxon>Schizophyllum</taxon>
    </lineage>
</organism>
<dbReference type="EMBL" id="VDMD01000017">
    <property type="protein sequence ID" value="TRM61291.1"/>
    <property type="molecule type" value="Genomic_DNA"/>
</dbReference>